<feature type="compositionally biased region" description="Polar residues" evidence="1">
    <location>
        <begin position="128"/>
        <end position="140"/>
    </location>
</feature>
<dbReference type="InterPro" id="IPR036305">
    <property type="entry name" value="RGS_sf"/>
</dbReference>
<reference evidence="3" key="1">
    <citation type="submission" date="2017-01" db="EMBL/GenBank/DDBJ databases">
        <authorList>
            <person name="Wang Y."/>
            <person name="White M."/>
            <person name="Kvist S."/>
            <person name="Moncalvo J.-M."/>
        </authorList>
    </citation>
    <scope>NUCLEOTIDE SEQUENCE [LARGE SCALE GENOMIC DNA]</scope>
    <source>
        <strain evidence="3">ID-206-W2</strain>
    </source>
</reference>
<feature type="compositionally biased region" description="Low complexity" evidence="1">
    <location>
        <begin position="179"/>
        <end position="196"/>
    </location>
</feature>
<protein>
    <recommendedName>
        <fullName evidence="4">RGS domain-containing protein</fullName>
    </recommendedName>
</protein>
<keyword evidence="3" id="KW-1185">Reference proteome</keyword>
<dbReference type="Proteomes" id="UP000187429">
    <property type="component" value="Unassembled WGS sequence"/>
</dbReference>
<dbReference type="SUPFAM" id="SSF48097">
    <property type="entry name" value="Regulator of G-protein signaling, RGS"/>
    <property type="match status" value="1"/>
</dbReference>
<gene>
    <name evidence="2" type="ORF">AYI69_g7899</name>
</gene>
<feature type="compositionally biased region" description="Polar residues" evidence="1">
    <location>
        <begin position="152"/>
        <end position="178"/>
    </location>
</feature>
<name>A0A1R1XNP5_9FUNG</name>
<dbReference type="AlphaFoldDB" id="A0A1R1XNP5"/>
<organism evidence="2 3">
    <name type="scientific">Smittium culicis</name>
    <dbReference type="NCBI Taxonomy" id="133412"/>
    <lineage>
        <taxon>Eukaryota</taxon>
        <taxon>Fungi</taxon>
        <taxon>Fungi incertae sedis</taxon>
        <taxon>Zoopagomycota</taxon>
        <taxon>Kickxellomycotina</taxon>
        <taxon>Harpellomycetes</taxon>
        <taxon>Harpellales</taxon>
        <taxon>Legeriomycetaceae</taxon>
        <taxon>Smittium</taxon>
    </lineage>
</organism>
<proteinExistence type="predicted"/>
<comment type="caution">
    <text evidence="2">The sequence shown here is derived from an EMBL/GenBank/DDBJ whole genome shotgun (WGS) entry which is preliminary data.</text>
</comment>
<dbReference type="OrthoDB" id="196547at2759"/>
<evidence type="ECO:0000313" key="2">
    <source>
        <dbReference type="EMBL" id="OMJ16243.1"/>
    </source>
</evidence>
<sequence>MNSVNIPDTADNSLPAHTQLNSRASLDSIISFDNLDSFDSKSITKSFLLDLKNSNPVSDLSIISDDQNFLNLNAYDGSLSTFDIELPFNVEDHYSLYKKDIKGNVGYIQTPSSQKRNSTFFITKDASNNTFESTSPQEISPNLKKLPKYPQDNINDAKNHRNLASKTNLTSNKNLPSINNSSQNQSSSTYQQNSTYPKDRSLWRDLVRSDVFVQIHALPLPSTISQSVLSSIPQRPNKNWNNNTDSHVKPIENLLELDKVAKTRVPRPLRPYFQDMYSKYFSDHSEYVLNVPGLLAQSMEDMLYSKNITYGLFDSALEVVLEMIYLNLFSSANSS</sequence>
<evidence type="ECO:0000313" key="3">
    <source>
        <dbReference type="Proteomes" id="UP000187429"/>
    </source>
</evidence>
<evidence type="ECO:0000256" key="1">
    <source>
        <dbReference type="SAM" id="MobiDB-lite"/>
    </source>
</evidence>
<evidence type="ECO:0008006" key="4">
    <source>
        <dbReference type="Google" id="ProtNLM"/>
    </source>
</evidence>
<dbReference type="EMBL" id="LSSM01003963">
    <property type="protein sequence ID" value="OMJ16243.1"/>
    <property type="molecule type" value="Genomic_DNA"/>
</dbReference>
<feature type="region of interest" description="Disordered" evidence="1">
    <location>
        <begin position="128"/>
        <end position="197"/>
    </location>
</feature>
<accession>A0A1R1XNP5</accession>